<feature type="region of interest" description="Disordered" evidence="1">
    <location>
        <begin position="65"/>
        <end position="123"/>
    </location>
</feature>
<feature type="non-terminal residue" evidence="2">
    <location>
        <position position="1"/>
    </location>
</feature>
<accession>A0AAV5WGU5</accession>
<comment type="caution">
    <text evidence="2">The sequence shown here is derived from an EMBL/GenBank/DDBJ whole genome shotgun (WGS) entry which is preliminary data.</text>
</comment>
<dbReference type="AlphaFoldDB" id="A0AAV5WGU5"/>
<organism evidence="2 3">
    <name type="scientific">Pristionchus fissidentatus</name>
    <dbReference type="NCBI Taxonomy" id="1538716"/>
    <lineage>
        <taxon>Eukaryota</taxon>
        <taxon>Metazoa</taxon>
        <taxon>Ecdysozoa</taxon>
        <taxon>Nematoda</taxon>
        <taxon>Chromadorea</taxon>
        <taxon>Rhabditida</taxon>
        <taxon>Rhabditina</taxon>
        <taxon>Diplogasteromorpha</taxon>
        <taxon>Diplogasteroidea</taxon>
        <taxon>Neodiplogasteridae</taxon>
        <taxon>Pristionchus</taxon>
    </lineage>
</organism>
<protein>
    <recommendedName>
        <fullName evidence="4">C2H2-type domain-containing protein</fullName>
    </recommendedName>
</protein>
<evidence type="ECO:0000256" key="1">
    <source>
        <dbReference type="SAM" id="MobiDB-lite"/>
    </source>
</evidence>
<reference evidence="2" key="1">
    <citation type="submission" date="2023-10" db="EMBL/GenBank/DDBJ databases">
        <title>Genome assembly of Pristionchus species.</title>
        <authorList>
            <person name="Yoshida K."/>
            <person name="Sommer R.J."/>
        </authorList>
    </citation>
    <scope>NUCLEOTIDE SEQUENCE</scope>
    <source>
        <strain evidence="2">RS5133</strain>
    </source>
</reference>
<evidence type="ECO:0008006" key="4">
    <source>
        <dbReference type="Google" id="ProtNLM"/>
    </source>
</evidence>
<evidence type="ECO:0000313" key="2">
    <source>
        <dbReference type="EMBL" id="GMT31264.1"/>
    </source>
</evidence>
<name>A0AAV5WGU5_9BILA</name>
<dbReference type="Proteomes" id="UP001432322">
    <property type="component" value="Unassembled WGS sequence"/>
</dbReference>
<sequence length="222" mass="24840">QPYLLDLTERHVDSTVLPSEADSDDHFDDVIKDESMNESTVEHDDVINVQSMDEGTAEFDELANVAGESDSEDTVDPSDHIDCMDSSGEDESDNEEDEMEEEESDDEFTTMDESKSGKGSNTKMIGPKQDLVCRLCKGYRTPNVSTFTQHLRRSHKTTAKELEIAFRCDCGNEALSAGHRFKSQHRPVCLRGYMSHLKSRHGTTLKESGIYLRCSCGTKITS</sequence>
<dbReference type="EMBL" id="BTSY01000006">
    <property type="protein sequence ID" value="GMT31264.1"/>
    <property type="molecule type" value="Genomic_DNA"/>
</dbReference>
<proteinExistence type="predicted"/>
<evidence type="ECO:0000313" key="3">
    <source>
        <dbReference type="Proteomes" id="UP001432322"/>
    </source>
</evidence>
<keyword evidence="3" id="KW-1185">Reference proteome</keyword>
<feature type="non-terminal residue" evidence="2">
    <location>
        <position position="222"/>
    </location>
</feature>
<gene>
    <name evidence="2" type="ORF">PFISCL1PPCAC_22561</name>
</gene>
<feature type="compositionally biased region" description="Acidic residues" evidence="1">
    <location>
        <begin position="87"/>
        <end position="110"/>
    </location>
</feature>